<evidence type="ECO:0000313" key="6">
    <source>
        <dbReference type="EMBL" id="TXC63453.1"/>
    </source>
</evidence>
<keyword evidence="4" id="KW-0804">Transcription</keyword>
<reference evidence="6 7" key="1">
    <citation type="journal article" date="2015" name="J. Microbiol.">
        <title>Sphingosinicella ginsenosidimutans sp. nov., with ginsenoside converting activity.</title>
        <authorList>
            <person name="Kim J.K."/>
            <person name="Kang M.S."/>
            <person name="Park S.C."/>
            <person name="Kim K.M."/>
            <person name="Choi K."/>
            <person name="Yoon M.H."/>
            <person name="Im W.T."/>
        </authorList>
    </citation>
    <scope>NUCLEOTIDE SEQUENCE [LARGE SCALE GENOMIC DNA]</scope>
    <source>
        <strain evidence="6 7">BS-11</strain>
    </source>
</reference>
<dbReference type="Pfam" id="PF03466">
    <property type="entry name" value="LysR_substrate"/>
    <property type="match status" value="1"/>
</dbReference>
<evidence type="ECO:0000313" key="7">
    <source>
        <dbReference type="Proteomes" id="UP000321249"/>
    </source>
</evidence>
<dbReference type="InterPro" id="IPR005119">
    <property type="entry name" value="LysR_subst-bd"/>
</dbReference>
<dbReference type="SUPFAM" id="SSF53850">
    <property type="entry name" value="Periplasmic binding protein-like II"/>
    <property type="match status" value="1"/>
</dbReference>
<dbReference type="InterPro" id="IPR036388">
    <property type="entry name" value="WH-like_DNA-bd_sf"/>
</dbReference>
<gene>
    <name evidence="6" type="ORF">FRZ32_07135</name>
</gene>
<dbReference type="GO" id="GO:0032993">
    <property type="term" value="C:protein-DNA complex"/>
    <property type="evidence" value="ECO:0007669"/>
    <property type="project" value="TreeGrafter"/>
</dbReference>
<name>A0A5C6TST2_9SPHN</name>
<accession>A0A5C6TST2</accession>
<dbReference type="Proteomes" id="UP000321249">
    <property type="component" value="Unassembled WGS sequence"/>
</dbReference>
<keyword evidence="3" id="KW-0238">DNA-binding</keyword>
<evidence type="ECO:0000259" key="5">
    <source>
        <dbReference type="PROSITE" id="PS50931"/>
    </source>
</evidence>
<dbReference type="PROSITE" id="PS50931">
    <property type="entry name" value="HTH_LYSR"/>
    <property type="match status" value="1"/>
</dbReference>
<dbReference type="EMBL" id="VOQQ01000001">
    <property type="protein sequence ID" value="TXC63453.1"/>
    <property type="molecule type" value="Genomic_DNA"/>
</dbReference>
<feature type="domain" description="HTH lysR-type" evidence="5">
    <location>
        <begin position="3"/>
        <end position="60"/>
    </location>
</feature>
<keyword evidence="2" id="KW-0805">Transcription regulation</keyword>
<dbReference type="InterPro" id="IPR036390">
    <property type="entry name" value="WH_DNA-bd_sf"/>
</dbReference>
<dbReference type="GO" id="GO:0003677">
    <property type="term" value="F:DNA binding"/>
    <property type="evidence" value="ECO:0007669"/>
    <property type="project" value="UniProtKB-KW"/>
</dbReference>
<dbReference type="CDD" id="cd08414">
    <property type="entry name" value="PBP2_LTTR_aromatics_like"/>
    <property type="match status" value="1"/>
</dbReference>
<proteinExistence type="inferred from homology"/>
<organism evidence="6 7">
    <name type="scientific">Allosphingosinicella ginsenosidimutans</name>
    <dbReference type="NCBI Taxonomy" id="1176539"/>
    <lineage>
        <taxon>Bacteria</taxon>
        <taxon>Pseudomonadati</taxon>
        <taxon>Pseudomonadota</taxon>
        <taxon>Alphaproteobacteria</taxon>
        <taxon>Sphingomonadales</taxon>
        <taxon>Sphingomonadaceae</taxon>
        <taxon>Allosphingosinicella</taxon>
    </lineage>
</organism>
<comment type="similarity">
    <text evidence="1">Belongs to the LysR transcriptional regulatory family.</text>
</comment>
<dbReference type="OrthoDB" id="7216893at2"/>
<dbReference type="AlphaFoldDB" id="A0A5C6TST2"/>
<dbReference type="SUPFAM" id="SSF46785">
    <property type="entry name" value="Winged helix' DNA-binding domain"/>
    <property type="match status" value="1"/>
</dbReference>
<evidence type="ECO:0000256" key="3">
    <source>
        <dbReference type="ARBA" id="ARBA00023125"/>
    </source>
</evidence>
<protein>
    <submittedName>
        <fullName evidence="6">LysR family transcriptional regulator</fullName>
    </submittedName>
</protein>
<evidence type="ECO:0000256" key="2">
    <source>
        <dbReference type="ARBA" id="ARBA00023015"/>
    </source>
</evidence>
<sequence length="303" mass="33411">MSFDIRQLRYAIAAADHRSFHRASVALDIEQSTLSRNILKLERIVGVKLFKRSRAGASPTVAGAEFIRTARHIVAKADQLVTAMRAAGQGRAGGLVIGYKHPISAGHLRATLVAWRETHPDVEVERVEDERESLIAALDAGVVDLAILSGEARYAGMRRATLWSERLLAALPASHPLAEREHVELTDLRDETVLLTTESPGPDTRDLILAHFGVAGISPTIRMQHVSPDSLLSLLGVGGGMTLICECASGARYPDVVLREVHDLHGQKWIGYSGYWRKENENPVLRRFLAFVRNRYALSFEIS</sequence>
<comment type="caution">
    <text evidence="6">The sequence shown here is derived from an EMBL/GenBank/DDBJ whole genome shotgun (WGS) entry which is preliminary data.</text>
</comment>
<keyword evidence="7" id="KW-1185">Reference proteome</keyword>
<dbReference type="PANTHER" id="PTHR30346">
    <property type="entry name" value="TRANSCRIPTIONAL DUAL REGULATOR HCAR-RELATED"/>
    <property type="match status" value="1"/>
</dbReference>
<evidence type="ECO:0000256" key="1">
    <source>
        <dbReference type="ARBA" id="ARBA00009437"/>
    </source>
</evidence>
<dbReference type="Gene3D" id="3.40.190.10">
    <property type="entry name" value="Periplasmic binding protein-like II"/>
    <property type="match status" value="2"/>
</dbReference>
<dbReference type="Pfam" id="PF00126">
    <property type="entry name" value="HTH_1"/>
    <property type="match status" value="1"/>
</dbReference>
<evidence type="ECO:0000256" key="4">
    <source>
        <dbReference type="ARBA" id="ARBA00023163"/>
    </source>
</evidence>
<dbReference type="InterPro" id="IPR000847">
    <property type="entry name" value="LysR_HTH_N"/>
</dbReference>
<dbReference type="RefSeq" id="WP_147042863.1">
    <property type="nucleotide sequence ID" value="NZ_BAABIR010000003.1"/>
</dbReference>
<dbReference type="GO" id="GO:0003700">
    <property type="term" value="F:DNA-binding transcription factor activity"/>
    <property type="evidence" value="ECO:0007669"/>
    <property type="project" value="InterPro"/>
</dbReference>
<dbReference type="PANTHER" id="PTHR30346:SF0">
    <property type="entry name" value="HCA OPERON TRANSCRIPTIONAL ACTIVATOR HCAR"/>
    <property type="match status" value="1"/>
</dbReference>
<dbReference type="Gene3D" id="1.10.10.10">
    <property type="entry name" value="Winged helix-like DNA-binding domain superfamily/Winged helix DNA-binding domain"/>
    <property type="match status" value="1"/>
</dbReference>